<evidence type="ECO:0000256" key="2">
    <source>
        <dbReference type="ARBA" id="ARBA00022617"/>
    </source>
</evidence>
<dbReference type="Proteomes" id="UP000295252">
    <property type="component" value="Chromosome XI"/>
</dbReference>
<keyword evidence="6 8" id="KW-0503">Monooxygenase</keyword>
<evidence type="ECO:0000256" key="6">
    <source>
        <dbReference type="ARBA" id="ARBA00023033"/>
    </source>
</evidence>
<dbReference type="PRINTS" id="PR00463">
    <property type="entry name" value="EP450I"/>
</dbReference>
<dbReference type="InterPro" id="IPR017972">
    <property type="entry name" value="Cyt_P450_CS"/>
</dbReference>
<dbReference type="InParanoid" id="A0A068U7H7"/>
<accession>A0A068U7H7</accession>
<dbReference type="Pfam" id="PF00067">
    <property type="entry name" value="p450"/>
    <property type="match status" value="2"/>
</dbReference>
<evidence type="ECO:0000256" key="5">
    <source>
        <dbReference type="ARBA" id="ARBA00023004"/>
    </source>
</evidence>
<dbReference type="PANTHER" id="PTHR47953">
    <property type="entry name" value="OS08G0105600 PROTEIN"/>
    <property type="match status" value="1"/>
</dbReference>
<dbReference type="InterPro" id="IPR052306">
    <property type="entry name" value="CYP450_71D"/>
</dbReference>
<dbReference type="GO" id="GO:0020037">
    <property type="term" value="F:heme binding"/>
    <property type="evidence" value="ECO:0007669"/>
    <property type="project" value="InterPro"/>
</dbReference>
<keyword evidence="3 7" id="KW-0479">Metal-binding</keyword>
<evidence type="ECO:0000313" key="10">
    <source>
        <dbReference type="Proteomes" id="UP000295252"/>
    </source>
</evidence>
<comment type="cofactor">
    <cofactor evidence="7">
        <name>heme</name>
        <dbReference type="ChEBI" id="CHEBI:30413"/>
    </cofactor>
</comment>
<dbReference type="OMA" id="MNGWAIN"/>
<dbReference type="EMBL" id="HG739096">
    <property type="protein sequence ID" value="CDP04510.1"/>
    <property type="molecule type" value="Genomic_DNA"/>
</dbReference>
<organism evidence="9 10">
    <name type="scientific">Coffea canephora</name>
    <name type="common">Robusta coffee</name>
    <dbReference type="NCBI Taxonomy" id="49390"/>
    <lineage>
        <taxon>Eukaryota</taxon>
        <taxon>Viridiplantae</taxon>
        <taxon>Streptophyta</taxon>
        <taxon>Embryophyta</taxon>
        <taxon>Tracheophyta</taxon>
        <taxon>Spermatophyta</taxon>
        <taxon>Magnoliopsida</taxon>
        <taxon>eudicotyledons</taxon>
        <taxon>Gunneridae</taxon>
        <taxon>Pentapetalae</taxon>
        <taxon>asterids</taxon>
        <taxon>lamiids</taxon>
        <taxon>Gentianales</taxon>
        <taxon>Rubiaceae</taxon>
        <taxon>Ixoroideae</taxon>
        <taxon>Gardenieae complex</taxon>
        <taxon>Bertiereae - Coffeeae clade</taxon>
        <taxon>Coffeeae</taxon>
        <taxon>Coffea</taxon>
    </lineage>
</organism>
<evidence type="ECO:0000256" key="4">
    <source>
        <dbReference type="ARBA" id="ARBA00023002"/>
    </source>
</evidence>
<dbReference type="STRING" id="49390.A0A068U7H7"/>
<dbReference type="SUPFAM" id="SSF48264">
    <property type="entry name" value="Cytochrome P450"/>
    <property type="match status" value="1"/>
</dbReference>
<dbReference type="PANTHER" id="PTHR47953:SF5">
    <property type="entry name" value="CYTOCHROME P450 71AV8-LIKE"/>
    <property type="match status" value="1"/>
</dbReference>
<sequence length="340" mass="38091">MHLQRGEVSTVVISSAQMAGEALKTHDVALANRPRILAAQTITYNSQDVSFSPYGGYWRQMRKICVLELLSPQNVRATQAIREDEVWKMIGSIQSAFGSRCTYQDQLLQLINEIIEVSSGFDISYLFPSKKFLHIISGTVFKIKKLQSKLDPIFESIIQEHKEADSGEVDLVNTLLKISARGGLDFPLTAECIKAVFVKGGKRKEHDFKGLNYMKAVIKETLRLHPPVPLLLPRECREPGETGGYDVSVGTRVLMNGWAINRDPEFWEDPESFKPERFLDNGIEFVEYLPFGGGRRICPGIAFGVASVDLALAQLVSHFDWKLPGGAKPESLDMTRGLRY</sequence>
<name>A0A068U7H7_COFCA</name>
<reference evidence="10" key="1">
    <citation type="journal article" date="2014" name="Science">
        <title>The coffee genome provides insight into the convergent evolution of caffeine biosynthesis.</title>
        <authorList>
            <person name="Denoeud F."/>
            <person name="Carretero-Paulet L."/>
            <person name="Dereeper A."/>
            <person name="Droc G."/>
            <person name="Guyot R."/>
            <person name="Pietrella M."/>
            <person name="Zheng C."/>
            <person name="Alberti A."/>
            <person name="Anthony F."/>
            <person name="Aprea G."/>
            <person name="Aury J.M."/>
            <person name="Bento P."/>
            <person name="Bernard M."/>
            <person name="Bocs S."/>
            <person name="Campa C."/>
            <person name="Cenci A."/>
            <person name="Combes M.C."/>
            <person name="Crouzillat D."/>
            <person name="Da Silva C."/>
            <person name="Daddiego L."/>
            <person name="De Bellis F."/>
            <person name="Dussert S."/>
            <person name="Garsmeur O."/>
            <person name="Gayraud T."/>
            <person name="Guignon V."/>
            <person name="Jahn K."/>
            <person name="Jamilloux V."/>
            <person name="Joet T."/>
            <person name="Labadie K."/>
            <person name="Lan T."/>
            <person name="Leclercq J."/>
            <person name="Lepelley M."/>
            <person name="Leroy T."/>
            <person name="Li L.T."/>
            <person name="Librado P."/>
            <person name="Lopez L."/>
            <person name="Munoz A."/>
            <person name="Noel B."/>
            <person name="Pallavicini A."/>
            <person name="Perrotta G."/>
            <person name="Poncet V."/>
            <person name="Pot D."/>
            <person name="Priyono X."/>
            <person name="Rigoreau M."/>
            <person name="Rouard M."/>
            <person name="Rozas J."/>
            <person name="Tranchant-Dubreuil C."/>
            <person name="VanBuren R."/>
            <person name="Zhang Q."/>
            <person name="Andrade A.C."/>
            <person name="Argout X."/>
            <person name="Bertrand B."/>
            <person name="de Kochko A."/>
            <person name="Graziosi G."/>
            <person name="Henry R.J."/>
            <person name="Jayarama X."/>
            <person name="Ming R."/>
            <person name="Nagai C."/>
            <person name="Rounsley S."/>
            <person name="Sankoff D."/>
            <person name="Giuliano G."/>
            <person name="Albert V.A."/>
            <person name="Wincker P."/>
            <person name="Lashermes P."/>
        </authorList>
    </citation>
    <scope>NUCLEOTIDE SEQUENCE [LARGE SCALE GENOMIC DNA]</scope>
    <source>
        <strain evidence="10">cv. DH200-94</strain>
    </source>
</reference>
<proteinExistence type="inferred from homology"/>
<dbReference type="GO" id="GO:0004497">
    <property type="term" value="F:monooxygenase activity"/>
    <property type="evidence" value="ECO:0007669"/>
    <property type="project" value="UniProtKB-KW"/>
</dbReference>
<evidence type="ECO:0000256" key="8">
    <source>
        <dbReference type="RuleBase" id="RU000461"/>
    </source>
</evidence>
<evidence type="ECO:0000313" key="9">
    <source>
        <dbReference type="EMBL" id="CDP04510.1"/>
    </source>
</evidence>
<dbReference type="Gene3D" id="1.10.630.10">
    <property type="entry name" value="Cytochrome P450"/>
    <property type="match status" value="2"/>
</dbReference>
<dbReference type="AlphaFoldDB" id="A0A068U7H7"/>
<protein>
    <submittedName>
        <fullName evidence="9">Uncharacterized protein</fullName>
    </submittedName>
</protein>
<dbReference type="GO" id="GO:0016705">
    <property type="term" value="F:oxidoreductase activity, acting on paired donors, with incorporation or reduction of molecular oxygen"/>
    <property type="evidence" value="ECO:0007669"/>
    <property type="project" value="InterPro"/>
</dbReference>
<comment type="similarity">
    <text evidence="1 8">Belongs to the cytochrome P450 family.</text>
</comment>
<dbReference type="InterPro" id="IPR036396">
    <property type="entry name" value="Cyt_P450_sf"/>
</dbReference>
<dbReference type="PROSITE" id="PS00086">
    <property type="entry name" value="CYTOCHROME_P450"/>
    <property type="match status" value="1"/>
</dbReference>
<evidence type="ECO:0000256" key="7">
    <source>
        <dbReference type="PIRSR" id="PIRSR602401-1"/>
    </source>
</evidence>
<dbReference type="Gramene" id="CDP04510">
    <property type="protein sequence ID" value="CDP04510"/>
    <property type="gene ID" value="GSCOC_T00017929001"/>
</dbReference>
<keyword evidence="10" id="KW-1185">Reference proteome</keyword>
<keyword evidence="5 7" id="KW-0408">Iron</keyword>
<dbReference type="InterPro" id="IPR002401">
    <property type="entry name" value="Cyt_P450_E_grp-I"/>
</dbReference>
<gene>
    <name evidence="9" type="ORF">GSCOC_T00017929001</name>
</gene>
<keyword evidence="4 8" id="KW-0560">Oxidoreductase</keyword>
<dbReference type="GO" id="GO:0005506">
    <property type="term" value="F:iron ion binding"/>
    <property type="evidence" value="ECO:0007669"/>
    <property type="project" value="InterPro"/>
</dbReference>
<keyword evidence="2 7" id="KW-0349">Heme</keyword>
<dbReference type="PhylomeDB" id="A0A068U7H7"/>
<evidence type="ECO:0000256" key="1">
    <source>
        <dbReference type="ARBA" id="ARBA00010617"/>
    </source>
</evidence>
<feature type="binding site" description="axial binding residue" evidence="7">
    <location>
        <position position="298"/>
    </location>
    <ligand>
        <name>heme</name>
        <dbReference type="ChEBI" id="CHEBI:30413"/>
    </ligand>
    <ligandPart>
        <name>Fe</name>
        <dbReference type="ChEBI" id="CHEBI:18248"/>
    </ligandPart>
</feature>
<dbReference type="InterPro" id="IPR001128">
    <property type="entry name" value="Cyt_P450"/>
</dbReference>
<evidence type="ECO:0000256" key="3">
    <source>
        <dbReference type="ARBA" id="ARBA00022723"/>
    </source>
</evidence>